<dbReference type="Pfam" id="PF13508">
    <property type="entry name" value="Acetyltransf_7"/>
    <property type="match status" value="1"/>
</dbReference>
<evidence type="ECO:0000313" key="3">
    <source>
        <dbReference type="Proteomes" id="UP001076655"/>
    </source>
</evidence>
<dbReference type="EMBL" id="JAPNMI010000005">
    <property type="protein sequence ID" value="MCY0790191.1"/>
    <property type="molecule type" value="Genomic_DNA"/>
</dbReference>
<dbReference type="Gene3D" id="3.40.630.30">
    <property type="match status" value="1"/>
</dbReference>
<dbReference type="PROSITE" id="PS51186">
    <property type="entry name" value="GNAT"/>
    <property type="match status" value="1"/>
</dbReference>
<comment type="caution">
    <text evidence="2">The sequence shown here is derived from an EMBL/GenBank/DDBJ whole genome shotgun (WGS) entry which is preliminary data.</text>
</comment>
<protein>
    <submittedName>
        <fullName evidence="2">GNAT family N-acetyltransferase</fullName>
    </submittedName>
</protein>
<sequence>MRVTFSPSEAEISVVQNGLRGQRINTALIRQAQESARERGAKFARVDTFSFRARPFYLKMGFEEVLTPESYPRIHERIYFRKTL</sequence>
<reference evidence="2" key="1">
    <citation type="submission" date="2022-08" db="EMBL/GenBank/DDBJ databases">
        <authorList>
            <person name="Dale J.L."/>
        </authorList>
    </citation>
    <scope>NUCLEOTIDE SEQUENCE</scope>
    <source>
        <strain evidence="2">2022EL-00758</strain>
    </source>
</reference>
<evidence type="ECO:0000313" key="2">
    <source>
        <dbReference type="EMBL" id="MCY0790191.1"/>
    </source>
</evidence>
<proteinExistence type="predicted"/>
<gene>
    <name evidence="2" type="ORF">N0392_10920</name>
</gene>
<dbReference type="RefSeq" id="WP_214095835.1">
    <property type="nucleotide sequence ID" value="NZ_BRRE01000010.1"/>
</dbReference>
<dbReference type="AlphaFoldDB" id="A0A9Q4CQM7"/>
<accession>A0A9Q4CQM7</accession>
<dbReference type="SUPFAM" id="SSF55729">
    <property type="entry name" value="Acyl-CoA N-acyltransferases (Nat)"/>
    <property type="match status" value="1"/>
</dbReference>
<dbReference type="InterPro" id="IPR016181">
    <property type="entry name" value="Acyl_CoA_acyltransferase"/>
</dbReference>
<name>A0A9Q4CQM7_MORMO</name>
<evidence type="ECO:0000259" key="1">
    <source>
        <dbReference type="PROSITE" id="PS51186"/>
    </source>
</evidence>
<feature type="domain" description="N-acetyltransferase" evidence="1">
    <location>
        <begin position="1"/>
        <end position="84"/>
    </location>
</feature>
<dbReference type="Proteomes" id="UP001076655">
    <property type="component" value="Unassembled WGS sequence"/>
</dbReference>
<dbReference type="GO" id="GO:0016747">
    <property type="term" value="F:acyltransferase activity, transferring groups other than amino-acyl groups"/>
    <property type="evidence" value="ECO:0007669"/>
    <property type="project" value="InterPro"/>
</dbReference>
<dbReference type="InterPro" id="IPR000182">
    <property type="entry name" value="GNAT_dom"/>
</dbReference>
<organism evidence="2 3">
    <name type="scientific">Morganella morganii</name>
    <name type="common">Proteus morganii</name>
    <dbReference type="NCBI Taxonomy" id="582"/>
    <lineage>
        <taxon>Bacteria</taxon>
        <taxon>Pseudomonadati</taxon>
        <taxon>Pseudomonadota</taxon>
        <taxon>Gammaproteobacteria</taxon>
        <taxon>Enterobacterales</taxon>
        <taxon>Morganellaceae</taxon>
        <taxon>Morganella</taxon>
    </lineage>
</organism>